<dbReference type="EMBL" id="WJQU01000003">
    <property type="protein sequence ID" value="KAJ6637716.1"/>
    <property type="molecule type" value="Genomic_DNA"/>
</dbReference>
<evidence type="ECO:0008006" key="3">
    <source>
        <dbReference type="Google" id="ProtNLM"/>
    </source>
</evidence>
<dbReference type="PANTHER" id="PTHR34205">
    <property type="entry name" value="TRANSMEMBRANE PROTEIN"/>
    <property type="match status" value="1"/>
</dbReference>
<dbReference type="Proteomes" id="UP001151699">
    <property type="component" value="Chromosome X"/>
</dbReference>
<accession>A0A9Q0MTI0</accession>
<gene>
    <name evidence="1" type="ORF">Bhyg_10447</name>
</gene>
<dbReference type="OrthoDB" id="5511466at2759"/>
<keyword evidence="2" id="KW-1185">Reference proteome</keyword>
<dbReference type="InterPro" id="IPR009305">
    <property type="entry name" value="Mpo1-like"/>
</dbReference>
<reference evidence="1" key="1">
    <citation type="submission" date="2022-07" db="EMBL/GenBank/DDBJ databases">
        <authorList>
            <person name="Trinca V."/>
            <person name="Uliana J.V.C."/>
            <person name="Torres T.T."/>
            <person name="Ward R.J."/>
            <person name="Monesi N."/>
        </authorList>
    </citation>
    <scope>NUCLEOTIDE SEQUENCE</scope>
    <source>
        <strain evidence="1">HSMRA1968</strain>
        <tissue evidence="1">Whole embryos</tissue>
    </source>
</reference>
<comment type="caution">
    <text evidence="1">The sequence shown here is derived from an EMBL/GenBank/DDBJ whole genome shotgun (WGS) entry which is preliminary data.</text>
</comment>
<dbReference type="PANTHER" id="PTHR34205:SF2">
    <property type="entry name" value="DUF962 DOMAIN-CONTAINING PROTEIN"/>
    <property type="match status" value="1"/>
</dbReference>
<name>A0A9Q0MTI0_9DIPT</name>
<evidence type="ECO:0000313" key="1">
    <source>
        <dbReference type="EMBL" id="KAJ6637716.1"/>
    </source>
</evidence>
<dbReference type="Pfam" id="PF06127">
    <property type="entry name" value="Mpo1-like"/>
    <property type="match status" value="1"/>
</dbReference>
<dbReference type="AlphaFoldDB" id="A0A9Q0MTI0"/>
<organism evidence="1 2">
    <name type="scientific">Pseudolycoriella hygida</name>
    <dbReference type="NCBI Taxonomy" id="35572"/>
    <lineage>
        <taxon>Eukaryota</taxon>
        <taxon>Metazoa</taxon>
        <taxon>Ecdysozoa</taxon>
        <taxon>Arthropoda</taxon>
        <taxon>Hexapoda</taxon>
        <taxon>Insecta</taxon>
        <taxon>Pterygota</taxon>
        <taxon>Neoptera</taxon>
        <taxon>Endopterygota</taxon>
        <taxon>Diptera</taxon>
        <taxon>Nematocera</taxon>
        <taxon>Sciaroidea</taxon>
        <taxon>Sciaridae</taxon>
        <taxon>Pseudolycoriella</taxon>
    </lineage>
</organism>
<sequence>MSKDKRNTVVNHNYSLRKYNENGYKTFNEFYPYYLGEHCNQTNRRLHLIGTTFAIALSSYALLTGIYILILISLVQGYLFAWVGHFCFEKNKPATFKHPFYSFMGDFRMWFEVVRGLRSF</sequence>
<proteinExistence type="predicted"/>
<protein>
    <recommendedName>
        <fullName evidence="3">DUF962 domain-containing protein</fullName>
    </recommendedName>
</protein>
<evidence type="ECO:0000313" key="2">
    <source>
        <dbReference type="Proteomes" id="UP001151699"/>
    </source>
</evidence>